<sequence length="30" mass="3295">MGRAGRVERDGNPRSGDMSDAEKTAFLEKL</sequence>
<feature type="compositionally biased region" description="Basic and acidic residues" evidence="1">
    <location>
        <begin position="1"/>
        <end position="12"/>
    </location>
</feature>
<protein>
    <submittedName>
        <fullName evidence="2">Uncharacterized protein</fullName>
    </submittedName>
</protein>
<proteinExistence type="predicted"/>
<feature type="compositionally biased region" description="Basic and acidic residues" evidence="1">
    <location>
        <begin position="20"/>
        <end position="30"/>
    </location>
</feature>
<organism evidence="2">
    <name type="scientific">marine sediment metagenome</name>
    <dbReference type="NCBI Taxonomy" id="412755"/>
    <lineage>
        <taxon>unclassified sequences</taxon>
        <taxon>metagenomes</taxon>
        <taxon>ecological metagenomes</taxon>
    </lineage>
</organism>
<comment type="caution">
    <text evidence="2">The sequence shown here is derived from an EMBL/GenBank/DDBJ whole genome shotgun (WGS) entry which is preliminary data.</text>
</comment>
<dbReference type="AlphaFoldDB" id="X0Y7V1"/>
<evidence type="ECO:0000256" key="1">
    <source>
        <dbReference type="SAM" id="MobiDB-lite"/>
    </source>
</evidence>
<accession>X0Y7V1</accession>
<gene>
    <name evidence="2" type="ORF">S01H1_81735</name>
</gene>
<evidence type="ECO:0000313" key="2">
    <source>
        <dbReference type="EMBL" id="GAG44803.1"/>
    </source>
</evidence>
<dbReference type="EMBL" id="BARS01055347">
    <property type="protein sequence ID" value="GAG44803.1"/>
    <property type="molecule type" value="Genomic_DNA"/>
</dbReference>
<feature type="non-terminal residue" evidence="2">
    <location>
        <position position="30"/>
    </location>
</feature>
<reference evidence="2" key="1">
    <citation type="journal article" date="2014" name="Front. Microbiol.">
        <title>High frequency of phylogenetically diverse reductive dehalogenase-homologous genes in deep subseafloor sedimentary metagenomes.</title>
        <authorList>
            <person name="Kawai M."/>
            <person name="Futagami T."/>
            <person name="Toyoda A."/>
            <person name="Takaki Y."/>
            <person name="Nishi S."/>
            <person name="Hori S."/>
            <person name="Arai W."/>
            <person name="Tsubouchi T."/>
            <person name="Morono Y."/>
            <person name="Uchiyama I."/>
            <person name="Ito T."/>
            <person name="Fujiyama A."/>
            <person name="Inagaki F."/>
            <person name="Takami H."/>
        </authorList>
    </citation>
    <scope>NUCLEOTIDE SEQUENCE</scope>
    <source>
        <strain evidence="2">Expedition CK06-06</strain>
    </source>
</reference>
<feature type="region of interest" description="Disordered" evidence="1">
    <location>
        <begin position="1"/>
        <end position="30"/>
    </location>
</feature>
<name>X0Y7V1_9ZZZZ</name>